<dbReference type="PANTHER" id="PTHR47326">
    <property type="entry name" value="TRANSPOSABLE ELEMENT TC3 TRANSPOSASE-LIKE PROTEIN"/>
    <property type="match status" value="1"/>
</dbReference>
<sequence>MADYSFQELADIHLIYGESRGILITRVFGRTHSKLREHESFKHQPGVGAPPTIHTVAFEEAVLDAVIFCLGFGWWIQQNELQPDFGQHVHISDYDNPHAIALRRDQHQFAINIWAGIVDDCIIGLYLLPPRLTGPIYRDFVANVLPGPLEDVPLNVHYRMWFQHNEAPAHFALAVREHLDYVFPNSWLGCRGAVRWPARSPDLTPMDFFFSGVMLRLVYEEPIHYQEELLARVMAACT</sequence>
<dbReference type="EMBL" id="JANEYG010000348">
    <property type="protein sequence ID" value="KAJ8910144.1"/>
    <property type="molecule type" value="Genomic_DNA"/>
</dbReference>
<dbReference type="PANTHER" id="PTHR47326:SF1">
    <property type="entry name" value="HTH PSQ-TYPE DOMAIN-CONTAINING PROTEIN"/>
    <property type="match status" value="1"/>
</dbReference>
<evidence type="ECO:0000313" key="2">
    <source>
        <dbReference type="Proteomes" id="UP001159042"/>
    </source>
</evidence>
<dbReference type="Gene3D" id="3.30.420.10">
    <property type="entry name" value="Ribonuclease H-like superfamily/Ribonuclease H"/>
    <property type="match status" value="1"/>
</dbReference>
<comment type="caution">
    <text evidence="1">The sequence shown here is derived from an EMBL/GenBank/DDBJ whole genome shotgun (WGS) entry which is preliminary data.</text>
</comment>
<protein>
    <submittedName>
        <fullName evidence="1">Uncharacterized protein</fullName>
    </submittedName>
</protein>
<name>A0AAV8V7N9_9CUCU</name>
<accession>A0AAV8V7N9</accession>
<proteinExistence type="predicted"/>
<organism evidence="1 2">
    <name type="scientific">Exocentrus adspersus</name>
    <dbReference type="NCBI Taxonomy" id="1586481"/>
    <lineage>
        <taxon>Eukaryota</taxon>
        <taxon>Metazoa</taxon>
        <taxon>Ecdysozoa</taxon>
        <taxon>Arthropoda</taxon>
        <taxon>Hexapoda</taxon>
        <taxon>Insecta</taxon>
        <taxon>Pterygota</taxon>
        <taxon>Neoptera</taxon>
        <taxon>Endopterygota</taxon>
        <taxon>Coleoptera</taxon>
        <taxon>Polyphaga</taxon>
        <taxon>Cucujiformia</taxon>
        <taxon>Chrysomeloidea</taxon>
        <taxon>Cerambycidae</taxon>
        <taxon>Lamiinae</taxon>
        <taxon>Acanthocinini</taxon>
        <taxon>Exocentrus</taxon>
    </lineage>
</organism>
<dbReference type="GO" id="GO:0003676">
    <property type="term" value="F:nucleic acid binding"/>
    <property type="evidence" value="ECO:0007669"/>
    <property type="project" value="InterPro"/>
</dbReference>
<reference evidence="1 2" key="1">
    <citation type="journal article" date="2023" name="Insect Mol. Biol.">
        <title>Genome sequencing provides insights into the evolution of gene families encoding plant cell wall-degrading enzymes in longhorned beetles.</title>
        <authorList>
            <person name="Shin N.R."/>
            <person name="Okamura Y."/>
            <person name="Kirsch R."/>
            <person name="Pauchet Y."/>
        </authorList>
    </citation>
    <scope>NUCLEOTIDE SEQUENCE [LARGE SCALE GENOMIC DNA]</scope>
    <source>
        <strain evidence="1">EAD_L_NR</strain>
    </source>
</reference>
<evidence type="ECO:0000313" key="1">
    <source>
        <dbReference type="EMBL" id="KAJ8910144.1"/>
    </source>
</evidence>
<dbReference type="Proteomes" id="UP001159042">
    <property type="component" value="Unassembled WGS sequence"/>
</dbReference>
<dbReference type="AlphaFoldDB" id="A0AAV8V7N9"/>
<keyword evidence="2" id="KW-1185">Reference proteome</keyword>
<dbReference type="InterPro" id="IPR036397">
    <property type="entry name" value="RNaseH_sf"/>
</dbReference>
<gene>
    <name evidence="1" type="ORF">NQ315_010833</name>
</gene>